<reference evidence="3" key="1">
    <citation type="submission" date="2019-12" db="EMBL/GenBank/DDBJ databases">
        <title>Genome sequencing and annotation of Brassica cretica.</title>
        <authorList>
            <person name="Studholme D.J."/>
            <person name="Sarris P.F."/>
        </authorList>
    </citation>
    <scope>NUCLEOTIDE SEQUENCE</scope>
    <source>
        <strain evidence="3">PFS-001/15</strain>
        <tissue evidence="3">Leaf</tissue>
    </source>
</reference>
<feature type="region of interest" description="Disordered" evidence="1">
    <location>
        <begin position="76"/>
        <end position="98"/>
    </location>
</feature>
<feature type="signal peptide" evidence="2">
    <location>
        <begin position="1"/>
        <end position="15"/>
    </location>
</feature>
<protein>
    <submittedName>
        <fullName evidence="3">Uncharacterized protein</fullName>
    </submittedName>
</protein>
<dbReference type="Proteomes" id="UP000712281">
    <property type="component" value="Unassembled WGS sequence"/>
</dbReference>
<sequence length="128" mass="14841">MTAILLITDFSMVLGDTKVNGGEIDESKVKAPNMFERAKEEFDAVVGAIHQRKSSKFVFFRGFNNHVDYQLLTDESDQMEFKSEKPEDENKKPNMMRKAKEEIKSLFHSKEKPHHHKETHGLLKCDML</sequence>
<feature type="chain" id="PRO_5035928822" evidence="2">
    <location>
        <begin position="16"/>
        <end position="128"/>
    </location>
</feature>
<proteinExistence type="predicted"/>
<dbReference type="PANTHER" id="PTHR35277:SF7">
    <property type="entry name" value="BNAC03G13190D PROTEIN"/>
    <property type="match status" value="1"/>
</dbReference>
<dbReference type="AlphaFoldDB" id="A0A8S9JB65"/>
<name>A0A8S9JB65_BRACR</name>
<evidence type="ECO:0000313" key="3">
    <source>
        <dbReference type="EMBL" id="KAF2579394.1"/>
    </source>
</evidence>
<feature type="compositionally biased region" description="Basic and acidic residues" evidence="1">
    <location>
        <begin position="79"/>
        <end position="98"/>
    </location>
</feature>
<dbReference type="EMBL" id="QGKW02001660">
    <property type="protein sequence ID" value="KAF2579394.1"/>
    <property type="molecule type" value="Genomic_DNA"/>
</dbReference>
<keyword evidence="2" id="KW-0732">Signal</keyword>
<accession>A0A8S9JB65</accession>
<evidence type="ECO:0000313" key="4">
    <source>
        <dbReference type="Proteomes" id="UP000712281"/>
    </source>
</evidence>
<comment type="caution">
    <text evidence="3">The sequence shown here is derived from an EMBL/GenBank/DDBJ whole genome shotgun (WGS) entry which is preliminary data.</text>
</comment>
<dbReference type="PANTHER" id="PTHR35277">
    <property type="entry name" value="OS09G0363700 PROTEIN"/>
    <property type="match status" value="1"/>
</dbReference>
<organism evidence="3 4">
    <name type="scientific">Brassica cretica</name>
    <name type="common">Mustard</name>
    <dbReference type="NCBI Taxonomy" id="69181"/>
    <lineage>
        <taxon>Eukaryota</taxon>
        <taxon>Viridiplantae</taxon>
        <taxon>Streptophyta</taxon>
        <taxon>Embryophyta</taxon>
        <taxon>Tracheophyta</taxon>
        <taxon>Spermatophyta</taxon>
        <taxon>Magnoliopsida</taxon>
        <taxon>eudicotyledons</taxon>
        <taxon>Gunneridae</taxon>
        <taxon>Pentapetalae</taxon>
        <taxon>rosids</taxon>
        <taxon>malvids</taxon>
        <taxon>Brassicales</taxon>
        <taxon>Brassicaceae</taxon>
        <taxon>Brassiceae</taxon>
        <taxon>Brassica</taxon>
    </lineage>
</organism>
<gene>
    <name evidence="3" type="ORF">F2Q68_00000925</name>
</gene>
<evidence type="ECO:0000256" key="1">
    <source>
        <dbReference type="SAM" id="MobiDB-lite"/>
    </source>
</evidence>
<evidence type="ECO:0000256" key="2">
    <source>
        <dbReference type="SAM" id="SignalP"/>
    </source>
</evidence>